<dbReference type="Proteomes" id="UP000663570">
    <property type="component" value="Chromosome"/>
</dbReference>
<evidence type="ECO:0000259" key="6">
    <source>
        <dbReference type="Pfam" id="PF00892"/>
    </source>
</evidence>
<evidence type="ECO:0000256" key="5">
    <source>
        <dbReference type="SAM" id="Phobius"/>
    </source>
</evidence>
<dbReference type="PANTHER" id="PTHR32322">
    <property type="entry name" value="INNER MEMBRANE TRANSPORTER"/>
    <property type="match status" value="1"/>
</dbReference>
<evidence type="ECO:0000313" key="8">
    <source>
        <dbReference type="Proteomes" id="UP000663570"/>
    </source>
</evidence>
<dbReference type="InterPro" id="IPR037185">
    <property type="entry name" value="EmrE-like"/>
</dbReference>
<name>A0ABX7M4W6_9RHOO</name>
<keyword evidence="4 5" id="KW-0472">Membrane</keyword>
<dbReference type="InterPro" id="IPR000620">
    <property type="entry name" value="EamA_dom"/>
</dbReference>
<feature type="transmembrane region" description="Helical" evidence="5">
    <location>
        <begin position="209"/>
        <end position="233"/>
    </location>
</feature>
<feature type="domain" description="EamA" evidence="6">
    <location>
        <begin position="6"/>
        <end position="131"/>
    </location>
</feature>
<sequence>MPASHLLLALAVVFVWGTNFVVIKLGLHELPPFLFAAMRFLLSAVPLVFLLKRPAVPWSKLAAFGVLLGVGQFGLLFLAMQHDISPGLASLVIQSQVFFTIGLARWQRGERLRREQGVALALALAGIAVIAVHVTGVPGAAVTATGLALVLGAALGWAGANTVARSVGRVDVLAFMAWSSLFAVPPLFALSAAVEGPALMSQALTEASWVAWAAVLWQAVGNTLFGYGVWNWLLARHPAAVVTPSALLVPVFGMGAASLLAGETLPAWKLLAAALVMTGLAINLFGDRLLQLLRGRPG</sequence>
<feature type="transmembrane region" description="Helical" evidence="5">
    <location>
        <begin position="86"/>
        <end position="106"/>
    </location>
</feature>
<keyword evidence="2 5" id="KW-0812">Transmembrane</keyword>
<accession>A0ABX7M4W6</accession>
<feature type="transmembrane region" description="Helical" evidence="5">
    <location>
        <begin position="30"/>
        <end position="49"/>
    </location>
</feature>
<evidence type="ECO:0000313" key="7">
    <source>
        <dbReference type="EMBL" id="QSI75976.1"/>
    </source>
</evidence>
<keyword evidence="3 5" id="KW-1133">Transmembrane helix</keyword>
<proteinExistence type="predicted"/>
<keyword evidence="8" id="KW-1185">Reference proteome</keyword>
<dbReference type="RefSeq" id="WP_206253793.1">
    <property type="nucleotide sequence ID" value="NZ_CP071060.1"/>
</dbReference>
<feature type="transmembrane region" description="Helical" evidence="5">
    <location>
        <begin position="172"/>
        <end position="194"/>
    </location>
</feature>
<feature type="transmembrane region" description="Helical" evidence="5">
    <location>
        <begin position="118"/>
        <end position="134"/>
    </location>
</feature>
<feature type="transmembrane region" description="Helical" evidence="5">
    <location>
        <begin position="61"/>
        <end position="80"/>
    </location>
</feature>
<protein>
    <submittedName>
        <fullName evidence="7">EamA family transporter</fullName>
    </submittedName>
</protein>
<evidence type="ECO:0000256" key="4">
    <source>
        <dbReference type="ARBA" id="ARBA00023136"/>
    </source>
</evidence>
<feature type="domain" description="EamA" evidence="6">
    <location>
        <begin position="145"/>
        <end position="284"/>
    </location>
</feature>
<reference evidence="7 8" key="1">
    <citation type="submission" date="2021-02" db="EMBL/GenBank/DDBJ databases">
        <title>Niveibacterium changnyeongensis HC41.</title>
        <authorList>
            <person name="Kang M."/>
        </authorList>
    </citation>
    <scope>NUCLEOTIDE SEQUENCE [LARGE SCALE GENOMIC DNA]</scope>
    <source>
        <strain evidence="7 8">HC41</strain>
    </source>
</reference>
<gene>
    <name evidence="7" type="ORF">JY500_16040</name>
</gene>
<evidence type="ECO:0000256" key="1">
    <source>
        <dbReference type="ARBA" id="ARBA00004141"/>
    </source>
</evidence>
<evidence type="ECO:0000256" key="2">
    <source>
        <dbReference type="ARBA" id="ARBA00022692"/>
    </source>
</evidence>
<dbReference type="SUPFAM" id="SSF103481">
    <property type="entry name" value="Multidrug resistance efflux transporter EmrE"/>
    <property type="match status" value="2"/>
</dbReference>
<dbReference type="EMBL" id="CP071060">
    <property type="protein sequence ID" value="QSI75976.1"/>
    <property type="molecule type" value="Genomic_DNA"/>
</dbReference>
<evidence type="ECO:0000256" key="3">
    <source>
        <dbReference type="ARBA" id="ARBA00022989"/>
    </source>
</evidence>
<dbReference type="PANTHER" id="PTHR32322:SF9">
    <property type="entry name" value="AMINO-ACID METABOLITE EFFLUX PUMP-RELATED"/>
    <property type="match status" value="1"/>
</dbReference>
<feature type="transmembrane region" description="Helical" evidence="5">
    <location>
        <begin position="240"/>
        <end position="261"/>
    </location>
</feature>
<feature type="transmembrane region" description="Helical" evidence="5">
    <location>
        <begin position="140"/>
        <end position="160"/>
    </location>
</feature>
<feature type="transmembrane region" description="Helical" evidence="5">
    <location>
        <begin position="267"/>
        <end position="286"/>
    </location>
</feature>
<dbReference type="Pfam" id="PF00892">
    <property type="entry name" value="EamA"/>
    <property type="match status" value="2"/>
</dbReference>
<comment type="subcellular location">
    <subcellularLocation>
        <location evidence="1">Membrane</location>
        <topology evidence="1">Multi-pass membrane protein</topology>
    </subcellularLocation>
</comment>
<organism evidence="7 8">
    <name type="scientific">Niveibacterium microcysteis</name>
    <dbReference type="NCBI Taxonomy" id="2811415"/>
    <lineage>
        <taxon>Bacteria</taxon>
        <taxon>Pseudomonadati</taxon>
        <taxon>Pseudomonadota</taxon>
        <taxon>Betaproteobacteria</taxon>
        <taxon>Rhodocyclales</taxon>
        <taxon>Rhodocyclaceae</taxon>
        <taxon>Niveibacterium</taxon>
    </lineage>
</organism>
<dbReference type="InterPro" id="IPR050638">
    <property type="entry name" value="AA-Vitamin_Transporters"/>
</dbReference>